<protein>
    <submittedName>
        <fullName evidence="2">GT2 family glycosyltransferase</fullName>
    </submittedName>
</protein>
<reference evidence="2" key="1">
    <citation type="submission" date="2023-07" db="EMBL/GenBank/DDBJ databases">
        <title>Sorghum-associated microbial communities from plants grown in Nebraska, USA.</title>
        <authorList>
            <person name="Schachtman D."/>
        </authorList>
    </citation>
    <scope>NUCLEOTIDE SEQUENCE</scope>
    <source>
        <strain evidence="2">DS2360</strain>
    </source>
</reference>
<dbReference type="SUPFAM" id="SSF53448">
    <property type="entry name" value="Nucleotide-diphospho-sugar transferases"/>
    <property type="match status" value="1"/>
</dbReference>
<organism evidence="2 3">
    <name type="scientific">Chryseobacterium rhizosphaerae</name>
    <dbReference type="NCBI Taxonomy" id="395937"/>
    <lineage>
        <taxon>Bacteria</taxon>
        <taxon>Pseudomonadati</taxon>
        <taxon>Bacteroidota</taxon>
        <taxon>Flavobacteriia</taxon>
        <taxon>Flavobacteriales</taxon>
        <taxon>Weeksellaceae</taxon>
        <taxon>Chryseobacterium group</taxon>
        <taxon>Chryseobacterium</taxon>
    </lineage>
</organism>
<dbReference type="RefSeq" id="WP_309946401.1">
    <property type="nucleotide sequence ID" value="NZ_JAVDQY010000002.1"/>
</dbReference>
<evidence type="ECO:0000313" key="3">
    <source>
        <dbReference type="Proteomes" id="UP001184861"/>
    </source>
</evidence>
<dbReference type="Proteomes" id="UP001184861">
    <property type="component" value="Unassembled WGS sequence"/>
</dbReference>
<dbReference type="PANTHER" id="PTHR43179:SF7">
    <property type="entry name" value="RHAMNOSYLTRANSFERASE WBBL"/>
    <property type="match status" value="1"/>
</dbReference>
<dbReference type="Pfam" id="PF00535">
    <property type="entry name" value="Glycos_transf_2"/>
    <property type="match status" value="1"/>
</dbReference>
<proteinExistence type="predicted"/>
<sequence>MPVVHVIIVTYNAMRWAEKCFSSLRISSVPIQCIVVDNGSTDGTQEYIKTYFPEVDFVQSPQNLGFGKANNLGIEKAYKEGAYFFYLMNQDAWLYEDSLEKMLDIYNYHPNKDEIGIISPFHIDGSEKYLDIFLDQYIAKNYEKTRLISDLYFQTLKPFYEIQFVNAAHWLLPKKTIETVGGFNPYFFHYGEDNEYVNRIHFHQKKVLLIPGSKVVHDGIQSLNKIDRTKYEDVRIEVNIMNPNLPNALELEKRALKQSMLKNIMTGNISQYKQLSKKYKKISRDGETLTGLRNQLTQKGSTFLNLS</sequence>
<comment type="caution">
    <text evidence="2">The sequence shown here is derived from an EMBL/GenBank/DDBJ whole genome shotgun (WGS) entry which is preliminary data.</text>
</comment>
<dbReference type="EMBL" id="JAVDQY010000002">
    <property type="protein sequence ID" value="MDR6526972.1"/>
    <property type="molecule type" value="Genomic_DNA"/>
</dbReference>
<gene>
    <name evidence="2" type="ORF">J2787_002352</name>
</gene>
<dbReference type="Gene3D" id="3.90.550.10">
    <property type="entry name" value="Spore Coat Polysaccharide Biosynthesis Protein SpsA, Chain A"/>
    <property type="match status" value="1"/>
</dbReference>
<dbReference type="InterPro" id="IPR001173">
    <property type="entry name" value="Glyco_trans_2-like"/>
</dbReference>
<evidence type="ECO:0000313" key="2">
    <source>
        <dbReference type="EMBL" id="MDR6526972.1"/>
    </source>
</evidence>
<evidence type="ECO:0000259" key="1">
    <source>
        <dbReference type="Pfam" id="PF00535"/>
    </source>
</evidence>
<dbReference type="PANTHER" id="PTHR43179">
    <property type="entry name" value="RHAMNOSYLTRANSFERASE WBBL"/>
    <property type="match status" value="1"/>
</dbReference>
<accession>A0AAE3YAM4</accession>
<dbReference type="AlphaFoldDB" id="A0AAE3YAM4"/>
<dbReference type="InterPro" id="IPR029044">
    <property type="entry name" value="Nucleotide-diphossugar_trans"/>
</dbReference>
<feature type="domain" description="Glycosyltransferase 2-like" evidence="1">
    <location>
        <begin position="6"/>
        <end position="137"/>
    </location>
</feature>
<name>A0AAE3YAM4_9FLAO</name>